<evidence type="ECO:0000256" key="2">
    <source>
        <dbReference type="SAM" id="Phobius"/>
    </source>
</evidence>
<keyword evidence="2" id="KW-1133">Transmembrane helix</keyword>
<reference evidence="3 4" key="1">
    <citation type="submission" date="2015-08" db="EMBL/GenBank/DDBJ databases">
        <authorList>
            <person name="Babu N.S."/>
            <person name="Beckwith C.J."/>
            <person name="Beseler K.G."/>
            <person name="Brison A."/>
            <person name="Carone J.V."/>
            <person name="Caskin T.P."/>
            <person name="Diamond M."/>
            <person name="Durham M.E."/>
            <person name="Foxe J.M."/>
            <person name="Go M."/>
            <person name="Henderson B.A."/>
            <person name="Jones I.B."/>
            <person name="McGettigan J.A."/>
            <person name="Micheletti S.J."/>
            <person name="Nasrallah M.E."/>
            <person name="Ortiz D."/>
            <person name="Piller C.R."/>
            <person name="Privatt S.R."/>
            <person name="Schneider S.L."/>
            <person name="Sharp S."/>
            <person name="Smith T.C."/>
            <person name="Stanton J.D."/>
            <person name="Ullery H.E."/>
            <person name="Wilson R.J."/>
            <person name="Serrano M.G."/>
            <person name="Buck G."/>
            <person name="Lee V."/>
            <person name="Wang Y."/>
            <person name="Carvalho R."/>
            <person name="Voegtly L."/>
            <person name="Shi R."/>
            <person name="Duckworth R."/>
            <person name="Johnson A."/>
            <person name="Loviza R."/>
            <person name="Walstead R."/>
            <person name="Shah Z."/>
            <person name="Kiflezghi M."/>
            <person name="Wade K."/>
            <person name="Ball S.L."/>
            <person name="Bradley K.W."/>
            <person name="Asai D.J."/>
            <person name="Bowman C.A."/>
            <person name="Russell D.A."/>
            <person name="Pope W.H."/>
            <person name="Jacobs-Sera D."/>
            <person name="Hendrix R.W."/>
            <person name="Hatfull G.F."/>
        </authorList>
    </citation>
    <scope>NUCLEOTIDE SEQUENCE [LARGE SCALE GENOMIC DNA]</scope>
    <source>
        <strain evidence="3 4">DSM 27648</strain>
    </source>
</reference>
<feature type="transmembrane region" description="Helical" evidence="2">
    <location>
        <begin position="29"/>
        <end position="49"/>
    </location>
</feature>
<dbReference type="EMBL" id="CP012333">
    <property type="protein sequence ID" value="AKV04772.1"/>
    <property type="molecule type" value="Genomic_DNA"/>
</dbReference>
<proteinExistence type="predicted"/>
<evidence type="ECO:0000256" key="1">
    <source>
        <dbReference type="SAM" id="MobiDB-lite"/>
    </source>
</evidence>
<evidence type="ECO:0000313" key="4">
    <source>
        <dbReference type="Proteomes" id="UP000064967"/>
    </source>
</evidence>
<dbReference type="KEGG" id="llu:AKJ09_11435"/>
<dbReference type="Proteomes" id="UP000064967">
    <property type="component" value="Chromosome"/>
</dbReference>
<evidence type="ECO:0000313" key="3">
    <source>
        <dbReference type="EMBL" id="AKV04772.1"/>
    </source>
</evidence>
<feature type="compositionally biased region" description="Low complexity" evidence="1">
    <location>
        <begin position="52"/>
        <end position="73"/>
    </location>
</feature>
<name>A0A0K1QGJ7_9BACT</name>
<organism evidence="3 4">
    <name type="scientific">Labilithrix luteola</name>
    <dbReference type="NCBI Taxonomy" id="1391654"/>
    <lineage>
        <taxon>Bacteria</taxon>
        <taxon>Pseudomonadati</taxon>
        <taxon>Myxococcota</taxon>
        <taxon>Polyangia</taxon>
        <taxon>Polyangiales</taxon>
        <taxon>Labilitrichaceae</taxon>
        <taxon>Labilithrix</taxon>
    </lineage>
</organism>
<keyword evidence="4" id="KW-1185">Reference proteome</keyword>
<keyword evidence="2" id="KW-0472">Membrane</keyword>
<accession>A0A0K1QGJ7</accession>
<evidence type="ECO:0008006" key="5">
    <source>
        <dbReference type="Google" id="ProtNLM"/>
    </source>
</evidence>
<keyword evidence="2" id="KW-0812">Transmembrane</keyword>
<gene>
    <name evidence="3" type="ORF">AKJ09_11435</name>
</gene>
<protein>
    <recommendedName>
        <fullName evidence="5">Outer membrane lipoprotein BamD-like domain-containing protein</fullName>
    </recommendedName>
</protein>
<dbReference type="AlphaFoldDB" id="A0A0K1QGJ7"/>
<dbReference type="STRING" id="1391654.AKJ09_11435"/>
<feature type="region of interest" description="Disordered" evidence="1">
    <location>
        <begin position="52"/>
        <end position="117"/>
    </location>
</feature>
<sequence length="210" mass="22150">MADRVEAVQASADSTSSQSIVRSLVRPRAALVVITAAAFGVFATTQIFLAPQSPSSSQTTAPIAAPAVPAHTPEPVATPASNPVAEMPTIDVRSLPSSTPSGDLRRPSASVEAPIAEESESSLLNRAHAAVTSNPQHALALTSEHARRFANGMLVQEREVIAIEALARLGRVDEARARAATFYSNYPNSAYRRRVDAAFGNPNRTPSEAR</sequence>